<dbReference type="GO" id="GO:0016192">
    <property type="term" value="P:vesicle-mediated transport"/>
    <property type="evidence" value="ECO:0007669"/>
    <property type="project" value="UniProtKB-ARBA"/>
</dbReference>
<dbReference type="InterPro" id="IPR036055">
    <property type="entry name" value="LDL_receptor-like_sf"/>
</dbReference>
<comment type="subcellular location">
    <subcellularLocation>
        <location evidence="2">Endomembrane system</location>
    </subcellularLocation>
    <subcellularLocation>
        <location evidence="1">Membrane</location>
        <topology evidence="1">Single-pass membrane protein</topology>
    </subcellularLocation>
</comment>
<dbReference type="AlphaFoldDB" id="A0A0N8P0H3"/>
<feature type="disulfide bond" evidence="8">
    <location>
        <begin position="37"/>
        <end position="55"/>
    </location>
</feature>
<feature type="disulfide bond" evidence="8">
    <location>
        <begin position="116"/>
        <end position="128"/>
    </location>
</feature>
<dbReference type="InterPro" id="IPR002172">
    <property type="entry name" value="LDrepeatLR_classA_rpt"/>
</dbReference>
<feature type="disulfide bond" evidence="8">
    <location>
        <begin position="71"/>
        <end position="83"/>
    </location>
</feature>
<dbReference type="PROSITE" id="PS50068">
    <property type="entry name" value="LDLRA_2"/>
    <property type="match status" value="3"/>
</dbReference>
<protein>
    <submittedName>
        <fullName evidence="10">Uncharacterized protein, isoform B</fullName>
    </submittedName>
</protein>
<evidence type="ECO:0000256" key="5">
    <source>
        <dbReference type="ARBA" id="ARBA00022989"/>
    </source>
</evidence>
<dbReference type="Pfam" id="PF00057">
    <property type="entry name" value="Ldl_recept_a"/>
    <property type="match status" value="3"/>
</dbReference>
<dbReference type="GO" id="GO:0005886">
    <property type="term" value="C:plasma membrane"/>
    <property type="evidence" value="ECO:0007669"/>
    <property type="project" value="TreeGrafter"/>
</dbReference>
<proteinExistence type="predicted"/>
<dbReference type="EMBL" id="CH902619">
    <property type="protein sequence ID" value="KPU77124.1"/>
    <property type="molecule type" value="Genomic_DNA"/>
</dbReference>
<evidence type="ECO:0000256" key="1">
    <source>
        <dbReference type="ARBA" id="ARBA00004167"/>
    </source>
</evidence>
<evidence type="ECO:0000256" key="9">
    <source>
        <dbReference type="SAM" id="SignalP"/>
    </source>
</evidence>
<dbReference type="OrthoDB" id="2019384at2759"/>
<keyword evidence="9" id="KW-0732">Signal</keyword>
<reference evidence="10 11" key="1">
    <citation type="journal article" date="2007" name="Nature">
        <title>Evolution of genes and genomes on the Drosophila phylogeny.</title>
        <authorList>
            <consortium name="Drosophila 12 Genomes Consortium"/>
            <person name="Clark A.G."/>
            <person name="Eisen M.B."/>
            <person name="Smith D.R."/>
            <person name="Bergman C.M."/>
            <person name="Oliver B."/>
            <person name="Markow T.A."/>
            <person name="Kaufman T.C."/>
            <person name="Kellis M."/>
            <person name="Gelbart W."/>
            <person name="Iyer V.N."/>
            <person name="Pollard D.A."/>
            <person name="Sackton T.B."/>
            <person name="Larracuente A.M."/>
            <person name="Singh N.D."/>
            <person name="Abad J.P."/>
            <person name="Abt D.N."/>
            <person name="Adryan B."/>
            <person name="Aguade M."/>
            <person name="Akashi H."/>
            <person name="Anderson W.W."/>
            <person name="Aquadro C.F."/>
            <person name="Ardell D.H."/>
            <person name="Arguello R."/>
            <person name="Artieri C.G."/>
            <person name="Barbash D.A."/>
            <person name="Barker D."/>
            <person name="Barsanti P."/>
            <person name="Batterham P."/>
            <person name="Batzoglou S."/>
            <person name="Begun D."/>
            <person name="Bhutkar A."/>
            <person name="Blanco E."/>
            <person name="Bosak S.A."/>
            <person name="Bradley R.K."/>
            <person name="Brand A.D."/>
            <person name="Brent M.R."/>
            <person name="Brooks A.N."/>
            <person name="Brown R.H."/>
            <person name="Butlin R.K."/>
            <person name="Caggese C."/>
            <person name="Calvi B.R."/>
            <person name="Bernardo de Carvalho A."/>
            <person name="Caspi A."/>
            <person name="Castrezana S."/>
            <person name="Celniker S.E."/>
            <person name="Chang J.L."/>
            <person name="Chapple C."/>
            <person name="Chatterji S."/>
            <person name="Chinwalla A."/>
            <person name="Civetta A."/>
            <person name="Clifton S.W."/>
            <person name="Comeron J.M."/>
            <person name="Costello J.C."/>
            <person name="Coyne J.A."/>
            <person name="Daub J."/>
            <person name="David R.G."/>
            <person name="Delcher A.L."/>
            <person name="Delehaunty K."/>
            <person name="Do C.B."/>
            <person name="Ebling H."/>
            <person name="Edwards K."/>
            <person name="Eickbush T."/>
            <person name="Evans J.D."/>
            <person name="Filipski A."/>
            <person name="Findeiss S."/>
            <person name="Freyhult E."/>
            <person name="Fulton L."/>
            <person name="Fulton R."/>
            <person name="Garcia A.C."/>
            <person name="Gardiner A."/>
            <person name="Garfield D.A."/>
            <person name="Garvin B.E."/>
            <person name="Gibson G."/>
            <person name="Gilbert D."/>
            <person name="Gnerre S."/>
            <person name="Godfrey J."/>
            <person name="Good R."/>
            <person name="Gotea V."/>
            <person name="Gravely B."/>
            <person name="Greenberg A.J."/>
            <person name="Griffiths-Jones S."/>
            <person name="Gross S."/>
            <person name="Guigo R."/>
            <person name="Gustafson E.A."/>
            <person name="Haerty W."/>
            <person name="Hahn M.W."/>
            <person name="Halligan D.L."/>
            <person name="Halpern A.L."/>
            <person name="Halter G.M."/>
            <person name="Han M.V."/>
            <person name="Heger A."/>
            <person name="Hillier L."/>
            <person name="Hinrichs A.S."/>
            <person name="Holmes I."/>
            <person name="Hoskins R.A."/>
            <person name="Hubisz M.J."/>
            <person name="Hultmark D."/>
            <person name="Huntley M.A."/>
            <person name="Jaffe D.B."/>
            <person name="Jagadeeshan S."/>
            <person name="Jeck W.R."/>
            <person name="Johnson J."/>
            <person name="Jones C.D."/>
            <person name="Jordan W.C."/>
            <person name="Karpen G.H."/>
            <person name="Kataoka E."/>
            <person name="Keightley P.D."/>
            <person name="Kheradpour P."/>
            <person name="Kirkness E.F."/>
            <person name="Koerich L.B."/>
            <person name="Kristiansen K."/>
            <person name="Kudrna D."/>
            <person name="Kulathinal R.J."/>
            <person name="Kumar S."/>
            <person name="Kwok R."/>
            <person name="Lander E."/>
            <person name="Langley C.H."/>
            <person name="Lapoint R."/>
            <person name="Lazzaro B.P."/>
            <person name="Lee S.J."/>
            <person name="Levesque L."/>
            <person name="Li R."/>
            <person name="Lin C.F."/>
            <person name="Lin M.F."/>
            <person name="Lindblad-Toh K."/>
            <person name="Llopart A."/>
            <person name="Long M."/>
            <person name="Low L."/>
            <person name="Lozovsky E."/>
            <person name="Lu J."/>
            <person name="Luo M."/>
            <person name="Machado C.A."/>
            <person name="Makalowski W."/>
            <person name="Marzo M."/>
            <person name="Matsuda M."/>
            <person name="Matzkin L."/>
            <person name="McAllister B."/>
            <person name="McBride C.S."/>
            <person name="McKernan B."/>
            <person name="McKernan K."/>
            <person name="Mendez-Lago M."/>
            <person name="Minx P."/>
            <person name="Mollenhauer M.U."/>
            <person name="Montooth K."/>
            <person name="Mount S.M."/>
            <person name="Mu X."/>
            <person name="Myers E."/>
            <person name="Negre B."/>
            <person name="Newfeld S."/>
            <person name="Nielsen R."/>
            <person name="Noor M.A."/>
            <person name="O'Grady P."/>
            <person name="Pachter L."/>
            <person name="Papaceit M."/>
            <person name="Parisi M.J."/>
            <person name="Parisi M."/>
            <person name="Parts L."/>
            <person name="Pedersen J.S."/>
            <person name="Pesole G."/>
            <person name="Phillippy A.M."/>
            <person name="Ponting C.P."/>
            <person name="Pop M."/>
            <person name="Porcelli D."/>
            <person name="Powell J.R."/>
            <person name="Prohaska S."/>
            <person name="Pruitt K."/>
            <person name="Puig M."/>
            <person name="Quesneville H."/>
            <person name="Ram K.R."/>
            <person name="Rand D."/>
            <person name="Rasmussen M.D."/>
            <person name="Reed L.K."/>
            <person name="Reenan R."/>
            <person name="Reily A."/>
            <person name="Remington K.A."/>
            <person name="Rieger T.T."/>
            <person name="Ritchie M.G."/>
            <person name="Robin C."/>
            <person name="Rogers Y.H."/>
            <person name="Rohde C."/>
            <person name="Rozas J."/>
            <person name="Rubenfield M.J."/>
            <person name="Ruiz A."/>
            <person name="Russo S."/>
            <person name="Salzberg S.L."/>
            <person name="Sanchez-Gracia A."/>
            <person name="Saranga D.J."/>
            <person name="Sato H."/>
            <person name="Schaeffer S.W."/>
            <person name="Schatz M.C."/>
            <person name="Schlenke T."/>
            <person name="Schwartz R."/>
            <person name="Segarra C."/>
            <person name="Singh R.S."/>
            <person name="Sirot L."/>
            <person name="Sirota M."/>
            <person name="Sisneros N.B."/>
            <person name="Smith C.D."/>
            <person name="Smith T.F."/>
            <person name="Spieth J."/>
            <person name="Stage D.E."/>
            <person name="Stark A."/>
            <person name="Stephan W."/>
            <person name="Strausberg R.L."/>
            <person name="Strempel S."/>
            <person name="Sturgill D."/>
            <person name="Sutton G."/>
            <person name="Sutton G.G."/>
            <person name="Tao W."/>
            <person name="Teichmann S."/>
            <person name="Tobari Y.N."/>
            <person name="Tomimura Y."/>
            <person name="Tsolas J.M."/>
            <person name="Valente V.L."/>
            <person name="Venter E."/>
            <person name="Venter J.C."/>
            <person name="Vicario S."/>
            <person name="Vieira F.G."/>
            <person name="Vilella A.J."/>
            <person name="Villasante A."/>
            <person name="Walenz B."/>
            <person name="Wang J."/>
            <person name="Wasserman M."/>
            <person name="Watts T."/>
            <person name="Wilson D."/>
            <person name="Wilson R.K."/>
            <person name="Wing R.A."/>
            <person name="Wolfner M.F."/>
            <person name="Wong A."/>
            <person name="Wong G.K."/>
            <person name="Wu C.I."/>
            <person name="Wu G."/>
            <person name="Yamamoto D."/>
            <person name="Yang H.P."/>
            <person name="Yang S.P."/>
            <person name="Yorke J.A."/>
            <person name="Yoshida K."/>
            <person name="Zdobnov E."/>
            <person name="Zhang P."/>
            <person name="Zhang Y."/>
            <person name="Zimin A.V."/>
            <person name="Baldwin J."/>
            <person name="Abdouelleil A."/>
            <person name="Abdulkadir J."/>
            <person name="Abebe A."/>
            <person name="Abera B."/>
            <person name="Abreu J."/>
            <person name="Acer S.C."/>
            <person name="Aftuck L."/>
            <person name="Alexander A."/>
            <person name="An P."/>
            <person name="Anderson E."/>
            <person name="Anderson S."/>
            <person name="Arachi H."/>
            <person name="Azer M."/>
            <person name="Bachantsang P."/>
            <person name="Barry A."/>
            <person name="Bayul T."/>
            <person name="Berlin A."/>
            <person name="Bessette D."/>
            <person name="Bloom T."/>
            <person name="Blye J."/>
            <person name="Boguslavskiy L."/>
            <person name="Bonnet C."/>
            <person name="Boukhgalter B."/>
            <person name="Bourzgui I."/>
            <person name="Brown A."/>
            <person name="Cahill P."/>
            <person name="Channer S."/>
            <person name="Cheshatsang Y."/>
            <person name="Chuda L."/>
            <person name="Citroen M."/>
            <person name="Collymore A."/>
            <person name="Cooke P."/>
            <person name="Costello M."/>
            <person name="D'Aco K."/>
            <person name="Daza R."/>
            <person name="De Haan G."/>
            <person name="DeGray S."/>
            <person name="DeMaso C."/>
            <person name="Dhargay N."/>
            <person name="Dooley K."/>
            <person name="Dooley E."/>
            <person name="Doricent M."/>
            <person name="Dorje P."/>
            <person name="Dorjee K."/>
            <person name="Dupes A."/>
            <person name="Elong R."/>
            <person name="Falk J."/>
            <person name="Farina A."/>
            <person name="Faro S."/>
            <person name="Ferguson D."/>
            <person name="Fisher S."/>
            <person name="Foley C.D."/>
            <person name="Franke A."/>
            <person name="Friedrich D."/>
            <person name="Gadbois L."/>
            <person name="Gearin G."/>
            <person name="Gearin C.R."/>
            <person name="Giannoukos G."/>
            <person name="Goode T."/>
            <person name="Graham J."/>
            <person name="Grandbois E."/>
            <person name="Grewal S."/>
            <person name="Gyaltsen K."/>
            <person name="Hafez N."/>
            <person name="Hagos B."/>
            <person name="Hall J."/>
            <person name="Henson C."/>
            <person name="Hollinger A."/>
            <person name="Honan T."/>
            <person name="Huard M.D."/>
            <person name="Hughes L."/>
            <person name="Hurhula B."/>
            <person name="Husby M.E."/>
            <person name="Kamat A."/>
            <person name="Kanga B."/>
            <person name="Kashin S."/>
            <person name="Khazanovich D."/>
            <person name="Kisner P."/>
            <person name="Lance K."/>
            <person name="Lara M."/>
            <person name="Lee W."/>
            <person name="Lennon N."/>
            <person name="Letendre F."/>
            <person name="LeVine R."/>
            <person name="Lipovsky A."/>
            <person name="Liu X."/>
            <person name="Liu J."/>
            <person name="Liu S."/>
            <person name="Lokyitsang T."/>
            <person name="Lokyitsang Y."/>
            <person name="Lubonja R."/>
            <person name="Lui A."/>
            <person name="MacDonald P."/>
            <person name="Magnisalis V."/>
            <person name="Maru K."/>
            <person name="Matthews C."/>
            <person name="McCusker W."/>
            <person name="McDonough S."/>
            <person name="Mehta T."/>
            <person name="Meldrim J."/>
            <person name="Meneus L."/>
            <person name="Mihai O."/>
            <person name="Mihalev A."/>
            <person name="Mihova T."/>
            <person name="Mittelman R."/>
            <person name="Mlenga V."/>
            <person name="Montmayeur A."/>
            <person name="Mulrain L."/>
            <person name="Navidi A."/>
            <person name="Naylor J."/>
            <person name="Negash T."/>
            <person name="Nguyen T."/>
            <person name="Nguyen N."/>
            <person name="Nicol R."/>
            <person name="Norbu C."/>
            <person name="Norbu N."/>
            <person name="Novod N."/>
            <person name="O'Neill B."/>
            <person name="Osman S."/>
            <person name="Markiewicz E."/>
            <person name="Oyono O.L."/>
            <person name="Patti C."/>
            <person name="Phunkhang P."/>
            <person name="Pierre F."/>
            <person name="Priest M."/>
            <person name="Raghuraman S."/>
            <person name="Rege F."/>
            <person name="Reyes R."/>
            <person name="Rise C."/>
            <person name="Rogov P."/>
            <person name="Ross K."/>
            <person name="Ryan E."/>
            <person name="Settipalli S."/>
            <person name="Shea T."/>
            <person name="Sherpa N."/>
            <person name="Shi L."/>
            <person name="Shih D."/>
            <person name="Sparrow T."/>
            <person name="Spaulding J."/>
            <person name="Stalker J."/>
            <person name="Stange-Thomann N."/>
            <person name="Stavropoulos S."/>
            <person name="Stone C."/>
            <person name="Strader C."/>
            <person name="Tesfaye S."/>
            <person name="Thomson T."/>
            <person name="Thoulutsang Y."/>
            <person name="Thoulutsang D."/>
            <person name="Topham K."/>
            <person name="Topping I."/>
            <person name="Tsamla T."/>
            <person name="Vassiliev H."/>
            <person name="Vo A."/>
            <person name="Wangchuk T."/>
            <person name="Wangdi T."/>
            <person name="Weiand M."/>
            <person name="Wilkinson J."/>
            <person name="Wilson A."/>
            <person name="Yadav S."/>
            <person name="Young G."/>
            <person name="Yu Q."/>
            <person name="Zembek L."/>
            <person name="Zhong D."/>
            <person name="Zimmer A."/>
            <person name="Zwirko Z."/>
            <person name="Jaffe D.B."/>
            <person name="Alvarez P."/>
            <person name="Brockman W."/>
            <person name="Butler J."/>
            <person name="Chin C."/>
            <person name="Gnerre S."/>
            <person name="Grabherr M."/>
            <person name="Kleber M."/>
            <person name="Mauceli E."/>
            <person name="MacCallum I."/>
        </authorList>
    </citation>
    <scope>NUCLEOTIDE SEQUENCE [LARGE SCALE GENOMIC DNA]</scope>
    <source>
        <strain evidence="11">Tucson 14024-0371.13</strain>
    </source>
</reference>
<dbReference type="InterPro" id="IPR023415">
    <property type="entry name" value="LDLR_class-A_CS"/>
</dbReference>
<evidence type="ECO:0000256" key="7">
    <source>
        <dbReference type="ARBA" id="ARBA00023157"/>
    </source>
</evidence>
<sequence length="262" mass="28255">MRMFTAHQNLSLRLLVITTVVSGSWGFLGTTGCGYRCASGECIPLDRLCDGIAHCQDASDETKALCQKVLCPGYAFRCNYGACIASAAVCDGTTDCVDGSDEERWLCRAQMLEANCDLWEMHCSSGQCMPYSKLCDGTADCTDGDDEDATLCEGVTKTEHDPSTNTTQREDGCLVPDLPNVIIKYSNSAVIHAGTRIPNGTSIFYDCPAEHTLKGETHNTCHGSMWIQKFPSSSNRLLLQSDNMLVLPPDGDPGFLTVAAAP</sequence>
<dbReference type="PROSITE" id="PS51257">
    <property type="entry name" value="PROKAR_LIPOPROTEIN"/>
    <property type="match status" value="1"/>
</dbReference>
<feature type="disulfide bond" evidence="8">
    <location>
        <begin position="123"/>
        <end position="141"/>
    </location>
</feature>
<keyword evidence="3" id="KW-0812">Transmembrane</keyword>
<dbReference type="PANTHER" id="PTHR24270:SF60">
    <property type="entry name" value="CUB AND LDLA DOMAIN, ISOFORM A-RELATED"/>
    <property type="match status" value="1"/>
</dbReference>
<evidence type="ECO:0000256" key="6">
    <source>
        <dbReference type="ARBA" id="ARBA00023136"/>
    </source>
</evidence>
<keyword evidence="6" id="KW-0472">Membrane</keyword>
<accession>A0A0N8P0H3</accession>
<evidence type="ECO:0000256" key="4">
    <source>
        <dbReference type="ARBA" id="ARBA00022737"/>
    </source>
</evidence>
<evidence type="ECO:0000313" key="11">
    <source>
        <dbReference type="Proteomes" id="UP000007801"/>
    </source>
</evidence>
<dbReference type="InterPro" id="IPR050685">
    <property type="entry name" value="LDLR"/>
</dbReference>
<dbReference type="SMART" id="SM00192">
    <property type="entry name" value="LDLa"/>
    <property type="match status" value="3"/>
</dbReference>
<feature type="signal peptide" evidence="9">
    <location>
        <begin position="1"/>
        <end position="26"/>
    </location>
</feature>
<dbReference type="PANTHER" id="PTHR24270">
    <property type="entry name" value="LOW-DENSITY LIPOPROTEIN RECEPTOR-RELATED"/>
    <property type="match status" value="1"/>
</dbReference>
<dbReference type="Proteomes" id="UP000007801">
    <property type="component" value="Unassembled WGS sequence"/>
</dbReference>
<feature type="disulfide bond" evidence="8">
    <location>
        <begin position="78"/>
        <end position="96"/>
    </location>
</feature>
<evidence type="ECO:0000256" key="8">
    <source>
        <dbReference type="PROSITE-ProRule" id="PRU00124"/>
    </source>
</evidence>
<evidence type="ECO:0000256" key="2">
    <source>
        <dbReference type="ARBA" id="ARBA00004308"/>
    </source>
</evidence>
<gene>
    <name evidence="10" type="primary">Dana\GF11160</name>
    <name evidence="10" type="synonym">dana_GLEANR_11229</name>
    <name evidence="10" type="ORF">GF11160</name>
</gene>
<evidence type="ECO:0000256" key="3">
    <source>
        <dbReference type="ARBA" id="ARBA00022692"/>
    </source>
</evidence>
<keyword evidence="5" id="KW-1133">Transmembrane helix</keyword>
<dbReference type="PRINTS" id="PR00261">
    <property type="entry name" value="LDLRECEPTOR"/>
</dbReference>
<evidence type="ECO:0000313" key="10">
    <source>
        <dbReference type="EMBL" id="KPU77124.1"/>
    </source>
</evidence>
<dbReference type="PROSITE" id="PS01209">
    <property type="entry name" value="LDLRA_1"/>
    <property type="match status" value="2"/>
</dbReference>
<name>A0A0N8P0H3_DROAN</name>
<keyword evidence="4" id="KW-0677">Repeat</keyword>
<dbReference type="GO" id="GO:0012505">
    <property type="term" value="C:endomembrane system"/>
    <property type="evidence" value="ECO:0007669"/>
    <property type="project" value="UniProtKB-SubCell"/>
</dbReference>
<feature type="chain" id="PRO_5006029001" evidence="9">
    <location>
        <begin position="27"/>
        <end position="262"/>
    </location>
</feature>
<dbReference type="SUPFAM" id="SSF57424">
    <property type="entry name" value="LDL receptor-like module"/>
    <property type="match status" value="3"/>
</dbReference>
<keyword evidence="7 8" id="KW-1015">Disulfide bond</keyword>
<dbReference type="Gene3D" id="4.10.400.10">
    <property type="entry name" value="Low-density Lipoprotein Receptor"/>
    <property type="match status" value="3"/>
</dbReference>
<keyword evidence="11" id="KW-1185">Reference proteome</keyword>
<organism evidence="10 11">
    <name type="scientific">Drosophila ananassae</name>
    <name type="common">Fruit fly</name>
    <dbReference type="NCBI Taxonomy" id="7217"/>
    <lineage>
        <taxon>Eukaryota</taxon>
        <taxon>Metazoa</taxon>
        <taxon>Ecdysozoa</taxon>
        <taxon>Arthropoda</taxon>
        <taxon>Hexapoda</taxon>
        <taxon>Insecta</taxon>
        <taxon>Pterygota</taxon>
        <taxon>Neoptera</taxon>
        <taxon>Endopterygota</taxon>
        <taxon>Diptera</taxon>
        <taxon>Brachycera</taxon>
        <taxon>Muscomorpha</taxon>
        <taxon>Ephydroidea</taxon>
        <taxon>Drosophilidae</taxon>
        <taxon>Drosophila</taxon>
        <taxon>Sophophora</taxon>
    </lineage>
</organism>
<dbReference type="CDD" id="cd00112">
    <property type="entry name" value="LDLa"/>
    <property type="match status" value="3"/>
</dbReference>
<comment type="caution">
    <text evidence="8">Lacks conserved residue(s) required for the propagation of feature annotation.</text>
</comment>